<organism evidence="1 2">
    <name type="scientific">Heterorhabditis bacteriophora</name>
    <name type="common">Entomopathogenic nematode worm</name>
    <dbReference type="NCBI Taxonomy" id="37862"/>
    <lineage>
        <taxon>Eukaryota</taxon>
        <taxon>Metazoa</taxon>
        <taxon>Ecdysozoa</taxon>
        <taxon>Nematoda</taxon>
        <taxon>Chromadorea</taxon>
        <taxon>Rhabditida</taxon>
        <taxon>Rhabditina</taxon>
        <taxon>Rhabditomorpha</taxon>
        <taxon>Strongyloidea</taxon>
        <taxon>Heterorhabditidae</taxon>
        <taxon>Heterorhabditis</taxon>
    </lineage>
</organism>
<evidence type="ECO:0000313" key="2">
    <source>
        <dbReference type="WBParaSite" id="Hba_05622"/>
    </source>
</evidence>
<dbReference type="Proteomes" id="UP000095283">
    <property type="component" value="Unplaced"/>
</dbReference>
<reference evidence="2" key="1">
    <citation type="submission" date="2016-11" db="UniProtKB">
        <authorList>
            <consortium name="WormBaseParasite"/>
        </authorList>
    </citation>
    <scope>IDENTIFICATION</scope>
</reference>
<dbReference type="AlphaFoldDB" id="A0A1I7WKN1"/>
<dbReference type="WBParaSite" id="Hba_05622">
    <property type="protein sequence ID" value="Hba_05622"/>
    <property type="gene ID" value="Hba_05622"/>
</dbReference>
<protein>
    <submittedName>
        <fullName evidence="2">Transposase</fullName>
    </submittedName>
</protein>
<sequence>MSRRLQPISKIVGKKVDQKVLISSAKILTRYVDQTQYYRSAHVFFLVIGIVGKNPISSAKKS</sequence>
<accession>A0A1I7WKN1</accession>
<proteinExistence type="predicted"/>
<evidence type="ECO:0000313" key="1">
    <source>
        <dbReference type="Proteomes" id="UP000095283"/>
    </source>
</evidence>
<keyword evidence="1" id="KW-1185">Reference proteome</keyword>
<name>A0A1I7WKN1_HETBA</name>